<evidence type="ECO:0000313" key="22">
    <source>
        <dbReference type="Proteomes" id="UP000184509"/>
    </source>
</evidence>
<dbReference type="GO" id="GO:0051301">
    <property type="term" value="P:cell division"/>
    <property type="evidence" value="ECO:0007669"/>
    <property type="project" value="UniProtKB-KW"/>
</dbReference>
<keyword evidence="8 19" id="KW-0132">Cell division</keyword>
<dbReference type="SUPFAM" id="SSF56194">
    <property type="entry name" value="Uridine diphospho-N-Acetylenolpyruvylglucosamine reductase, MurB, C-terminal domain"/>
    <property type="match status" value="1"/>
</dbReference>
<feature type="active site" evidence="19">
    <location>
        <position position="333"/>
    </location>
</feature>
<dbReference type="Gene3D" id="3.30.465.10">
    <property type="match status" value="1"/>
</dbReference>
<dbReference type="PROSITE" id="PS51387">
    <property type="entry name" value="FAD_PCMH"/>
    <property type="match status" value="1"/>
</dbReference>
<comment type="pathway">
    <text evidence="4 19">Cell wall biogenesis; peptidoglycan biosynthesis.</text>
</comment>
<evidence type="ECO:0000256" key="2">
    <source>
        <dbReference type="ARBA" id="ARBA00003921"/>
    </source>
</evidence>
<dbReference type="Proteomes" id="UP000184509">
    <property type="component" value="Unassembled WGS sequence"/>
</dbReference>
<feature type="domain" description="FAD-binding PCMH-type" evidence="20">
    <location>
        <begin position="18"/>
        <end position="189"/>
    </location>
</feature>
<keyword evidence="9 19" id="KW-0285">Flavoprotein</keyword>
<keyword evidence="16 19" id="KW-0961">Cell wall biogenesis/degradation</keyword>
<keyword evidence="13 19" id="KW-0573">Peptidoglycan synthesis</keyword>
<evidence type="ECO:0000256" key="11">
    <source>
        <dbReference type="ARBA" id="ARBA00022857"/>
    </source>
</evidence>
<keyword evidence="15 19" id="KW-0131">Cell cycle</keyword>
<evidence type="ECO:0000256" key="16">
    <source>
        <dbReference type="ARBA" id="ARBA00023316"/>
    </source>
</evidence>
<evidence type="ECO:0000256" key="7">
    <source>
        <dbReference type="ARBA" id="ARBA00022490"/>
    </source>
</evidence>
<dbReference type="GO" id="GO:0008360">
    <property type="term" value="P:regulation of cell shape"/>
    <property type="evidence" value="ECO:0007669"/>
    <property type="project" value="UniProtKB-KW"/>
</dbReference>
<organism evidence="21 22">
    <name type="scientific">Bacteroides luti</name>
    <dbReference type="NCBI Taxonomy" id="1297750"/>
    <lineage>
        <taxon>Bacteria</taxon>
        <taxon>Pseudomonadati</taxon>
        <taxon>Bacteroidota</taxon>
        <taxon>Bacteroidia</taxon>
        <taxon>Bacteroidales</taxon>
        <taxon>Bacteroidaceae</taxon>
        <taxon>Bacteroides</taxon>
    </lineage>
</organism>
<evidence type="ECO:0000256" key="4">
    <source>
        <dbReference type="ARBA" id="ARBA00004752"/>
    </source>
</evidence>
<evidence type="ECO:0000256" key="10">
    <source>
        <dbReference type="ARBA" id="ARBA00022827"/>
    </source>
</evidence>
<dbReference type="STRING" id="1297750.SAMN05444405_102187"/>
<dbReference type="GO" id="GO:0071949">
    <property type="term" value="F:FAD binding"/>
    <property type="evidence" value="ECO:0007669"/>
    <property type="project" value="InterPro"/>
</dbReference>
<keyword evidence="10 19" id="KW-0274">FAD</keyword>
<dbReference type="GO" id="GO:0009252">
    <property type="term" value="P:peptidoglycan biosynthetic process"/>
    <property type="evidence" value="ECO:0007669"/>
    <property type="project" value="UniProtKB-UniRule"/>
</dbReference>
<dbReference type="NCBIfam" id="TIGR00179">
    <property type="entry name" value="murB"/>
    <property type="match status" value="1"/>
</dbReference>
<evidence type="ECO:0000256" key="1">
    <source>
        <dbReference type="ARBA" id="ARBA00001974"/>
    </source>
</evidence>
<dbReference type="Gene3D" id="3.30.43.10">
    <property type="entry name" value="Uridine Diphospho-n-acetylenolpyruvylglucosamine Reductase, domain 2"/>
    <property type="match status" value="1"/>
</dbReference>
<dbReference type="InterPro" id="IPR011601">
    <property type="entry name" value="MurB_C"/>
</dbReference>
<dbReference type="EMBL" id="FQTV01000002">
    <property type="protein sequence ID" value="SHE61173.1"/>
    <property type="molecule type" value="Genomic_DNA"/>
</dbReference>
<dbReference type="Gene3D" id="3.90.78.10">
    <property type="entry name" value="UDP-N-acetylenolpyruvoylglucosamine reductase, C-terminal domain"/>
    <property type="match status" value="1"/>
</dbReference>
<dbReference type="InterPro" id="IPR003170">
    <property type="entry name" value="MurB"/>
</dbReference>
<evidence type="ECO:0000259" key="20">
    <source>
        <dbReference type="PROSITE" id="PS51387"/>
    </source>
</evidence>
<proteinExistence type="inferred from homology"/>
<dbReference type="PANTHER" id="PTHR21071">
    <property type="entry name" value="UDP-N-ACETYLENOLPYRUVOYLGLUCOSAMINE REDUCTASE"/>
    <property type="match status" value="1"/>
</dbReference>
<protein>
    <recommendedName>
        <fullName evidence="6 19">UDP-N-acetylenolpyruvoylglucosamine reductase</fullName>
        <ecNumber evidence="5 19">1.3.1.98</ecNumber>
    </recommendedName>
    <alternativeName>
        <fullName evidence="17 19">UDP-N-acetylmuramate dehydrogenase</fullName>
    </alternativeName>
</protein>
<dbReference type="InterPro" id="IPR016166">
    <property type="entry name" value="FAD-bd_PCMH"/>
</dbReference>
<dbReference type="InterPro" id="IPR036318">
    <property type="entry name" value="FAD-bd_PCMH-like_sf"/>
</dbReference>
<dbReference type="RefSeq" id="WP_073398992.1">
    <property type="nucleotide sequence ID" value="NZ_FQTV01000002.1"/>
</dbReference>
<dbReference type="AlphaFoldDB" id="A0A1M4UX22"/>
<keyword evidence="12 19" id="KW-0133">Cell shape</keyword>
<evidence type="ECO:0000256" key="8">
    <source>
        <dbReference type="ARBA" id="ARBA00022618"/>
    </source>
</evidence>
<dbReference type="GO" id="GO:0008762">
    <property type="term" value="F:UDP-N-acetylmuramate dehydrogenase activity"/>
    <property type="evidence" value="ECO:0007669"/>
    <property type="project" value="UniProtKB-UniRule"/>
</dbReference>
<comment type="catalytic activity">
    <reaction evidence="18 19">
        <text>UDP-N-acetyl-alpha-D-muramate + NADP(+) = UDP-N-acetyl-3-O-(1-carboxyvinyl)-alpha-D-glucosamine + NADPH + H(+)</text>
        <dbReference type="Rhea" id="RHEA:12248"/>
        <dbReference type="ChEBI" id="CHEBI:15378"/>
        <dbReference type="ChEBI" id="CHEBI:57783"/>
        <dbReference type="ChEBI" id="CHEBI:58349"/>
        <dbReference type="ChEBI" id="CHEBI:68483"/>
        <dbReference type="ChEBI" id="CHEBI:70757"/>
        <dbReference type="EC" id="1.3.1.98"/>
    </reaction>
</comment>
<dbReference type="InterPro" id="IPR016167">
    <property type="entry name" value="FAD-bd_PCMH_sub1"/>
</dbReference>
<feature type="active site" evidence="19">
    <location>
        <position position="165"/>
    </location>
</feature>
<evidence type="ECO:0000256" key="6">
    <source>
        <dbReference type="ARBA" id="ARBA00015188"/>
    </source>
</evidence>
<keyword evidence="14 19" id="KW-0560">Oxidoreductase</keyword>
<evidence type="ECO:0000256" key="14">
    <source>
        <dbReference type="ARBA" id="ARBA00023002"/>
    </source>
</evidence>
<comment type="similarity">
    <text evidence="19">Belongs to the MurB family.</text>
</comment>
<keyword evidence="22" id="KW-1185">Reference proteome</keyword>
<dbReference type="HAMAP" id="MF_00037">
    <property type="entry name" value="MurB"/>
    <property type="match status" value="1"/>
</dbReference>
<dbReference type="GO" id="GO:0005829">
    <property type="term" value="C:cytosol"/>
    <property type="evidence" value="ECO:0007669"/>
    <property type="project" value="TreeGrafter"/>
</dbReference>
<dbReference type="InterPro" id="IPR036635">
    <property type="entry name" value="MurB_C_sf"/>
</dbReference>
<keyword evidence="11 19" id="KW-0521">NADP</keyword>
<comment type="cofactor">
    <cofactor evidence="1 19">
        <name>FAD</name>
        <dbReference type="ChEBI" id="CHEBI:57692"/>
    </cofactor>
</comment>
<feature type="active site" description="Proton donor" evidence="19">
    <location>
        <position position="237"/>
    </location>
</feature>
<dbReference type="EC" id="1.3.1.98" evidence="5 19"/>
<dbReference type="GO" id="GO:0071555">
    <property type="term" value="P:cell wall organization"/>
    <property type="evidence" value="ECO:0007669"/>
    <property type="project" value="UniProtKB-KW"/>
</dbReference>
<sequence>MITAKKQYSLLSHNTFRLDIKTETFVEYSCTDDLKQILNDKELINGPCLHIGSGSNLLFTSDYKGTILHSQIQDITLIENTDDYILVKVGAGMDWDSFVAYCVSQGWAGAENLSLIPGEVGASAVQNIGAYGVEAKDLIHQVETVEIATGNDRIFTNEECKYSYRQSIFKSDLKNKYIVTYVTYKLSKHPVYNLEYGNIKAELEKYPEVSLATIRQAIIDIRNSKLPDPKVEGNAGSFFMNPIIPRSQFLELQTKYPEIPHYEVSQDLVKVPAAWMIDKCGWKGKTLGHAGVHSQQALVLVNRGNATGEEIINLSREIQKSVKDLFNIEIHPEVNFIS</sequence>
<evidence type="ECO:0000256" key="13">
    <source>
        <dbReference type="ARBA" id="ARBA00022984"/>
    </source>
</evidence>
<evidence type="ECO:0000256" key="18">
    <source>
        <dbReference type="ARBA" id="ARBA00048914"/>
    </source>
</evidence>
<evidence type="ECO:0000256" key="12">
    <source>
        <dbReference type="ARBA" id="ARBA00022960"/>
    </source>
</evidence>
<comment type="subcellular location">
    <subcellularLocation>
        <location evidence="3 19">Cytoplasm</location>
    </subcellularLocation>
</comment>
<dbReference type="UniPathway" id="UPA00219"/>
<evidence type="ECO:0000313" key="21">
    <source>
        <dbReference type="EMBL" id="SHE61173.1"/>
    </source>
</evidence>
<dbReference type="Pfam" id="PF02873">
    <property type="entry name" value="MurB_C"/>
    <property type="match status" value="1"/>
</dbReference>
<evidence type="ECO:0000256" key="15">
    <source>
        <dbReference type="ARBA" id="ARBA00023306"/>
    </source>
</evidence>
<evidence type="ECO:0000256" key="17">
    <source>
        <dbReference type="ARBA" id="ARBA00031026"/>
    </source>
</evidence>
<dbReference type="Pfam" id="PF01565">
    <property type="entry name" value="FAD_binding_4"/>
    <property type="match status" value="1"/>
</dbReference>
<dbReference type="OrthoDB" id="9804753at2"/>
<keyword evidence="7 19" id="KW-0963">Cytoplasm</keyword>
<gene>
    <name evidence="19" type="primary">murB</name>
    <name evidence="21" type="ORF">SAMN05444405_102187</name>
</gene>
<evidence type="ECO:0000256" key="3">
    <source>
        <dbReference type="ARBA" id="ARBA00004496"/>
    </source>
</evidence>
<reference evidence="21 22" key="1">
    <citation type="submission" date="2016-11" db="EMBL/GenBank/DDBJ databases">
        <authorList>
            <person name="Jaros S."/>
            <person name="Januszkiewicz K."/>
            <person name="Wedrychowicz H."/>
        </authorList>
    </citation>
    <scope>NUCLEOTIDE SEQUENCE [LARGE SCALE GENOMIC DNA]</scope>
    <source>
        <strain evidence="21 22">DSM 26991</strain>
    </source>
</reference>
<accession>A0A1M4UX22</accession>
<dbReference type="NCBIfam" id="NF000755">
    <property type="entry name" value="PRK00046.1"/>
    <property type="match status" value="1"/>
</dbReference>
<evidence type="ECO:0000256" key="5">
    <source>
        <dbReference type="ARBA" id="ARBA00012518"/>
    </source>
</evidence>
<name>A0A1M4UX22_9BACE</name>
<dbReference type="InterPro" id="IPR016169">
    <property type="entry name" value="FAD-bd_PCMH_sub2"/>
</dbReference>
<comment type="function">
    <text evidence="2 19">Cell wall formation.</text>
</comment>
<evidence type="ECO:0000256" key="9">
    <source>
        <dbReference type="ARBA" id="ARBA00022630"/>
    </source>
</evidence>
<evidence type="ECO:0000256" key="19">
    <source>
        <dbReference type="HAMAP-Rule" id="MF_00037"/>
    </source>
</evidence>
<dbReference type="SUPFAM" id="SSF56176">
    <property type="entry name" value="FAD-binding/transporter-associated domain-like"/>
    <property type="match status" value="1"/>
</dbReference>
<dbReference type="PANTHER" id="PTHR21071:SF4">
    <property type="entry name" value="UDP-N-ACETYLENOLPYRUVOYLGLUCOSAMINE REDUCTASE"/>
    <property type="match status" value="1"/>
</dbReference>
<dbReference type="InterPro" id="IPR006094">
    <property type="entry name" value="Oxid_FAD_bind_N"/>
</dbReference>